<feature type="transmembrane region" description="Helical" evidence="14">
    <location>
        <begin position="66"/>
        <end position="87"/>
    </location>
</feature>
<feature type="transmembrane region" description="Helical" evidence="14">
    <location>
        <begin position="99"/>
        <end position="119"/>
    </location>
</feature>
<keyword evidence="17" id="KW-1185">Reference proteome</keyword>
<dbReference type="InterPro" id="IPR000725">
    <property type="entry name" value="Olfact_rcpt"/>
</dbReference>
<dbReference type="EMBL" id="DYDO01000008">
    <property type="protein sequence ID" value="DBA18949.1"/>
    <property type="molecule type" value="Genomic_DNA"/>
</dbReference>
<feature type="domain" description="G-protein coupled receptors family 1 profile" evidence="15">
    <location>
        <begin position="50"/>
        <end position="298"/>
    </location>
</feature>
<proteinExistence type="inferred from homology"/>
<dbReference type="PRINTS" id="PR00237">
    <property type="entry name" value="GPCRRHODOPSN"/>
</dbReference>
<keyword evidence="10 13" id="KW-0675">Receptor</keyword>
<feature type="transmembrane region" description="Helical" evidence="14">
    <location>
        <begin position="281"/>
        <end position="300"/>
    </location>
</feature>
<dbReference type="GO" id="GO:0005886">
    <property type="term" value="C:plasma membrane"/>
    <property type="evidence" value="ECO:0007669"/>
    <property type="project" value="UniProtKB-SubCell"/>
</dbReference>
<dbReference type="Gene3D" id="1.20.1070.10">
    <property type="entry name" value="Rhodopsin 7-helix transmembrane proteins"/>
    <property type="match status" value="1"/>
</dbReference>
<keyword evidence="7 13" id="KW-0297">G-protein coupled receptor</keyword>
<keyword evidence="11" id="KW-0325">Glycoprotein</keyword>
<evidence type="ECO:0000256" key="6">
    <source>
        <dbReference type="ARBA" id="ARBA00022989"/>
    </source>
</evidence>
<accession>A0AAV2ZWA3</accession>
<evidence type="ECO:0000259" key="15">
    <source>
        <dbReference type="PROSITE" id="PS50262"/>
    </source>
</evidence>
<evidence type="ECO:0000256" key="7">
    <source>
        <dbReference type="ARBA" id="ARBA00023040"/>
    </source>
</evidence>
<sequence>MEEFTLRHLPDIQNKSKIENVFIVGLRIHQSYRFVLFSLFTVTYSVTITCNLLIILLVLFSKLSCSPMYVLLSNLSFAEILLTTNIIPPMLHIILRDGTYFSLTGCFAQFFLFGVFLVTESFLLSAMSYDRFLAICQPLHYTLIMGPTLCMCLIFVCWALSTMLMSIALGFVTSLVFCRNNIIDHFYCDVIPILKLSCSDTSTVEMIVSSLSSAATLFPLLVIIVTYGFIIRAITRISSSRGKEKAFSTCSSHLGVVSTYYATMIMVYVVPPGHFVIMNKVLSLLYTVVTPLVNPFIYTLRNQEIIVAIRQTLISVKKS</sequence>
<evidence type="ECO:0000313" key="17">
    <source>
        <dbReference type="Proteomes" id="UP001181693"/>
    </source>
</evidence>
<dbReference type="Pfam" id="PF13853">
    <property type="entry name" value="7tm_4"/>
    <property type="match status" value="1"/>
</dbReference>
<evidence type="ECO:0000256" key="2">
    <source>
        <dbReference type="ARBA" id="ARBA00022475"/>
    </source>
</evidence>
<keyword evidence="9" id="KW-1015">Disulfide bond</keyword>
<dbReference type="InterPro" id="IPR050939">
    <property type="entry name" value="Olfactory_GPCR1"/>
</dbReference>
<feature type="transmembrane region" description="Helical" evidence="14">
    <location>
        <begin position="246"/>
        <end position="269"/>
    </location>
</feature>
<dbReference type="PROSITE" id="PS00237">
    <property type="entry name" value="G_PROTEIN_RECEP_F1_1"/>
    <property type="match status" value="1"/>
</dbReference>
<gene>
    <name evidence="16" type="ORF">GDO54_014840</name>
</gene>
<evidence type="ECO:0000256" key="5">
    <source>
        <dbReference type="ARBA" id="ARBA00022725"/>
    </source>
</evidence>
<evidence type="ECO:0000256" key="12">
    <source>
        <dbReference type="ARBA" id="ARBA00023224"/>
    </source>
</evidence>
<evidence type="ECO:0000256" key="13">
    <source>
        <dbReference type="RuleBase" id="RU000688"/>
    </source>
</evidence>
<keyword evidence="4 13" id="KW-0812">Transmembrane</keyword>
<feature type="transmembrane region" description="Helical" evidence="14">
    <location>
        <begin position="34"/>
        <end position="60"/>
    </location>
</feature>
<protein>
    <recommendedName>
        <fullName evidence="14">Olfactory receptor</fullName>
    </recommendedName>
</protein>
<keyword evidence="12 13" id="KW-0807">Transducer</keyword>
<reference evidence="16" key="1">
    <citation type="thesis" date="2020" institute="ProQuest LLC" country="789 East Eisenhower Parkway, Ann Arbor, MI, USA">
        <title>Comparative Genomics and Chromosome Evolution.</title>
        <authorList>
            <person name="Mudd A.B."/>
        </authorList>
    </citation>
    <scope>NUCLEOTIDE SEQUENCE</scope>
    <source>
        <strain evidence="16">1538</strain>
        <tissue evidence="16">Blood</tissue>
    </source>
</reference>
<dbReference type="AlphaFoldDB" id="A0AAV2ZWA3"/>
<dbReference type="GO" id="GO:0004930">
    <property type="term" value="F:G protein-coupled receptor activity"/>
    <property type="evidence" value="ECO:0007669"/>
    <property type="project" value="UniProtKB-KW"/>
</dbReference>
<evidence type="ECO:0000256" key="14">
    <source>
        <dbReference type="RuleBase" id="RU363047"/>
    </source>
</evidence>
<dbReference type="PANTHER" id="PTHR24242">
    <property type="entry name" value="G-PROTEIN COUPLED RECEPTOR"/>
    <property type="match status" value="1"/>
</dbReference>
<dbReference type="PRINTS" id="PR00245">
    <property type="entry name" value="OLFACTORYR"/>
</dbReference>
<comment type="similarity">
    <text evidence="13">Belongs to the G-protein coupled receptor 1 family.</text>
</comment>
<comment type="subcellular location">
    <subcellularLocation>
        <location evidence="1 14">Cell membrane</location>
        <topology evidence="1 14">Multi-pass membrane protein</topology>
    </subcellularLocation>
</comment>
<evidence type="ECO:0000256" key="1">
    <source>
        <dbReference type="ARBA" id="ARBA00004651"/>
    </source>
</evidence>
<evidence type="ECO:0000313" key="16">
    <source>
        <dbReference type="EMBL" id="DBA18949.1"/>
    </source>
</evidence>
<evidence type="ECO:0000256" key="4">
    <source>
        <dbReference type="ARBA" id="ARBA00022692"/>
    </source>
</evidence>
<comment type="caution">
    <text evidence="16">The sequence shown here is derived from an EMBL/GenBank/DDBJ whole genome shotgun (WGS) entry which is preliminary data.</text>
</comment>
<evidence type="ECO:0000256" key="10">
    <source>
        <dbReference type="ARBA" id="ARBA00023170"/>
    </source>
</evidence>
<evidence type="ECO:0000256" key="3">
    <source>
        <dbReference type="ARBA" id="ARBA00022606"/>
    </source>
</evidence>
<dbReference type="Proteomes" id="UP001181693">
    <property type="component" value="Unassembled WGS sequence"/>
</dbReference>
<keyword evidence="8 14" id="KW-0472">Membrane</keyword>
<dbReference type="FunFam" id="1.20.1070.10:FF:000010">
    <property type="entry name" value="Olfactory receptor"/>
    <property type="match status" value="1"/>
</dbReference>
<feature type="transmembrane region" description="Helical" evidence="14">
    <location>
        <begin position="207"/>
        <end position="234"/>
    </location>
</feature>
<name>A0AAV2ZWA3_PYXAD</name>
<dbReference type="PANTHER" id="PTHR24242:SF393">
    <property type="entry name" value="OLFACTORY RECEPTOR"/>
    <property type="match status" value="1"/>
</dbReference>
<evidence type="ECO:0000256" key="9">
    <source>
        <dbReference type="ARBA" id="ARBA00023157"/>
    </source>
</evidence>
<evidence type="ECO:0000256" key="8">
    <source>
        <dbReference type="ARBA" id="ARBA00023136"/>
    </source>
</evidence>
<evidence type="ECO:0000256" key="11">
    <source>
        <dbReference type="ARBA" id="ARBA00023180"/>
    </source>
</evidence>
<dbReference type="PROSITE" id="PS50262">
    <property type="entry name" value="G_PROTEIN_RECEP_F1_2"/>
    <property type="match status" value="1"/>
</dbReference>
<keyword evidence="5 14" id="KW-0552">Olfaction</keyword>
<dbReference type="InterPro" id="IPR000276">
    <property type="entry name" value="GPCR_Rhodpsn"/>
</dbReference>
<dbReference type="GO" id="GO:0004984">
    <property type="term" value="F:olfactory receptor activity"/>
    <property type="evidence" value="ECO:0007669"/>
    <property type="project" value="InterPro"/>
</dbReference>
<dbReference type="SUPFAM" id="SSF81321">
    <property type="entry name" value="Family A G protein-coupled receptor-like"/>
    <property type="match status" value="1"/>
</dbReference>
<keyword evidence="3 14" id="KW-0716">Sensory transduction</keyword>
<keyword evidence="2 14" id="KW-1003">Cell membrane</keyword>
<organism evidence="16 17">
    <name type="scientific">Pyxicephalus adspersus</name>
    <name type="common">African bullfrog</name>
    <dbReference type="NCBI Taxonomy" id="30357"/>
    <lineage>
        <taxon>Eukaryota</taxon>
        <taxon>Metazoa</taxon>
        <taxon>Chordata</taxon>
        <taxon>Craniata</taxon>
        <taxon>Vertebrata</taxon>
        <taxon>Euteleostomi</taxon>
        <taxon>Amphibia</taxon>
        <taxon>Batrachia</taxon>
        <taxon>Anura</taxon>
        <taxon>Neobatrachia</taxon>
        <taxon>Ranoidea</taxon>
        <taxon>Pyxicephalidae</taxon>
        <taxon>Pyxicephalinae</taxon>
        <taxon>Pyxicephalus</taxon>
    </lineage>
</organism>
<keyword evidence="6 14" id="KW-1133">Transmembrane helix</keyword>
<feature type="transmembrane region" description="Helical" evidence="14">
    <location>
        <begin position="139"/>
        <end position="160"/>
    </location>
</feature>
<dbReference type="InterPro" id="IPR017452">
    <property type="entry name" value="GPCR_Rhodpsn_7TM"/>
</dbReference>